<protein>
    <submittedName>
        <fullName evidence="8">Aromatic acid exporter family protein</fullName>
    </submittedName>
</protein>
<evidence type="ECO:0000256" key="3">
    <source>
        <dbReference type="ARBA" id="ARBA00022692"/>
    </source>
</evidence>
<sequence>MKFKIGYRTIKTALGTALSIILAQYIGLHNFTSAGILTILCIKVTKKRSLRASWDRILACLIAMLFSSLFFELIGYHPLVIGLMLLVFIPVAVMARAADGIVSSSVIMLHIYSAGQVTASLLVNELGIVLIGIGIALIMNLYMPSSDAKLEEYQIKIEENFKRIFTEIATFLRNGESDWGGEELTETAKWLERAKALASQDVENNLLRNENLYYQYFKIREKQFEIIERVLPSITSIPHQVEQGHLIAEFVEQLSKGVKPGNTVVYYLEKLYRMRTEFEGMELPKTREEFEARAALLHFVQEMEQYLLLKRSFKGLKTPEETNQNPSKVVN</sequence>
<dbReference type="InterPro" id="IPR038323">
    <property type="entry name" value="ArAE_1_C_sf"/>
</dbReference>
<dbReference type="InterPro" id="IPR010343">
    <property type="entry name" value="ArAE_1"/>
</dbReference>
<keyword evidence="3 6" id="KW-0812">Transmembrane</keyword>
<accession>A0ABS7K2H9</accession>
<feature type="transmembrane region" description="Helical" evidence="6">
    <location>
        <begin position="121"/>
        <end position="143"/>
    </location>
</feature>
<dbReference type="Gene3D" id="1.20.120.940">
    <property type="entry name" value="Putative aromatic acid exporter, C-terminal domain"/>
    <property type="match status" value="1"/>
</dbReference>
<keyword evidence="2" id="KW-1003">Cell membrane</keyword>
<feature type="transmembrane region" description="Helical" evidence="6">
    <location>
        <begin position="20"/>
        <end position="42"/>
    </location>
</feature>
<evidence type="ECO:0000256" key="6">
    <source>
        <dbReference type="SAM" id="Phobius"/>
    </source>
</evidence>
<name>A0ABS7K2H9_9BACI</name>
<feature type="domain" description="Putative aromatic acid exporter C-terminal" evidence="7">
    <location>
        <begin position="147"/>
        <end position="310"/>
    </location>
</feature>
<dbReference type="RefSeq" id="WP_221872346.1">
    <property type="nucleotide sequence ID" value="NZ_JACWFH010000008.1"/>
</dbReference>
<keyword evidence="5 6" id="KW-0472">Membrane</keyword>
<dbReference type="Pfam" id="PF06081">
    <property type="entry name" value="ArAE_1"/>
    <property type="match status" value="1"/>
</dbReference>
<evidence type="ECO:0000256" key="1">
    <source>
        <dbReference type="ARBA" id="ARBA00004651"/>
    </source>
</evidence>
<evidence type="ECO:0000259" key="7">
    <source>
        <dbReference type="Pfam" id="PF11728"/>
    </source>
</evidence>
<reference evidence="8 9" key="1">
    <citation type="submission" date="2020-07" db="EMBL/GenBank/DDBJ databases">
        <title>Fungal Genomes of the International Space Station.</title>
        <authorList>
            <person name="Seuylemezian A."/>
            <person name="Singh N.K."/>
            <person name="Wood J."/>
            <person name="Venkateswaran K."/>
        </authorList>
    </citation>
    <scope>NUCLEOTIDE SEQUENCE [LARGE SCALE GENOMIC DNA]</scope>
    <source>
        <strain evidence="8 9">PL-B2</strain>
    </source>
</reference>
<dbReference type="PANTHER" id="PTHR40064:SF1">
    <property type="entry name" value="MEMBRANE PROTEIN"/>
    <property type="match status" value="1"/>
</dbReference>
<dbReference type="Pfam" id="PF11728">
    <property type="entry name" value="ArAE_1_C"/>
    <property type="match status" value="1"/>
</dbReference>
<evidence type="ECO:0000256" key="5">
    <source>
        <dbReference type="ARBA" id="ARBA00023136"/>
    </source>
</evidence>
<feature type="transmembrane region" description="Helical" evidence="6">
    <location>
        <begin position="54"/>
        <end position="74"/>
    </location>
</feature>
<keyword evidence="9" id="KW-1185">Reference proteome</keyword>
<dbReference type="PANTHER" id="PTHR40064">
    <property type="entry name" value="MEMBRANE PROTEIN-RELATED"/>
    <property type="match status" value="1"/>
</dbReference>
<evidence type="ECO:0000256" key="4">
    <source>
        <dbReference type="ARBA" id="ARBA00022989"/>
    </source>
</evidence>
<gene>
    <name evidence="8" type="ORF">H0185_06500</name>
</gene>
<comment type="caution">
    <text evidence="8">The sequence shown here is derived from an EMBL/GenBank/DDBJ whole genome shotgun (WGS) entry which is preliminary data.</text>
</comment>
<dbReference type="InterPro" id="IPR021062">
    <property type="entry name" value="ArAE_1_C"/>
</dbReference>
<feature type="transmembrane region" description="Helical" evidence="6">
    <location>
        <begin position="80"/>
        <end position="109"/>
    </location>
</feature>
<evidence type="ECO:0000313" key="8">
    <source>
        <dbReference type="EMBL" id="MBY0096453.1"/>
    </source>
</evidence>
<evidence type="ECO:0000256" key="2">
    <source>
        <dbReference type="ARBA" id="ARBA00022475"/>
    </source>
</evidence>
<keyword evidence="4 6" id="KW-1133">Transmembrane helix</keyword>
<dbReference type="EMBL" id="JACWFH010000008">
    <property type="protein sequence ID" value="MBY0096453.1"/>
    <property type="molecule type" value="Genomic_DNA"/>
</dbReference>
<organism evidence="8 9">
    <name type="scientific">Mesobacillus maritimus</name>
    <dbReference type="NCBI Taxonomy" id="1643336"/>
    <lineage>
        <taxon>Bacteria</taxon>
        <taxon>Bacillati</taxon>
        <taxon>Bacillota</taxon>
        <taxon>Bacilli</taxon>
        <taxon>Bacillales</taxon>
        <taxon>Bacillaceae</taxon>
        <taxon>Mesobacillus</taxon>
    </lineage>
</organism>
<comment type="subcellular location">
    <subcellularLocation>
        <location evidence="1">Cell membrane</location>
        <topology evidence="1">Multi-pass membrane protein</topology>
    </subcellularLocation>
</comment>
<proteinExistence type="predicted"/>
<evidence type="ECO:0000313" key="9">
    <source>
        <dbReference type="Proteomes" id="UP000769780"/>
    </source>
</evidence>
<dbReference type="Proteomes" id="UP000769780">
    <property type="component" value="Unassembled WGS sequence"/>
</dbReference>
<dbReference type="InterPro" id="IPR052984">
    <property type="entry name" value="UPF0421"/>
</dbReference>